<dbReference type="PROSITE" id="PS51387">
    <property type="entry name" value="FAD_PCMH"/>
    <property type="match status" value="1"/>
</dbReference>
<dbReference type="RefSeq" id="WP_005860819.1">
    <property type="nucleotide sequence ID" value="NZ_AAYA01000010.1"/>
</dbReference>
<dbReference type="InterPro" id="IPR051312">
    <property type="entry name" value="Diverse_Substr_Oxidored"/>
</dbReference>
<dbReference type="SMART" id="SM01092">
    <property type="entry name" value="CO_deh_flav_C"/>
    <property type="match status" value="1"/>
</dbReference>
<dbReference type="SUPFAM" id="SSF55447">
    <property type="entry name" value="CO dehydrogenase flavoprotein C-terminal domain-like"/>
    <property type="match status" value="1"/>
</dbReference>
<evidence type="ECO:0000256" key="1">
    <source>
        <dbReference type="ARBA" id="ARBA00022630"/>
    </source>
</evidence>
<evidence type="ECO:0000256" key="2">
    <source>
        <dbReference type="ARBA" id="ARBA00022827"/>
    </source>
</evidence>
<reference evidence="5 6" key="1">
    <citation type="submission" date="2006-06" db="EMBL/GenBank/DDBJ databases">
        <authorList>
            <person name="Moran M.A."/>
            <person name="Ferriera S."/>
            <person name="Johnson J."/>
            <person name="Kravitz S."/>
            <person name="Beeson K."/>
            <person name="Sutton G."/>
            <person name="Rogers Y.-H."/>
            <person name="Friedman R."/>
            <person name="Frazier M."/>
            <person name="Venter J.C."/>
        </authorList>
    </citation>
    <scope>NUCLEOTIDE SEQUENCE [LARGE SCALE GENOMIC DNA]</scope>
    <source>
        <strain evidence="5 6">E-37</strain>
    </source>
</reference>
<dbReference type="InterPro" id="IPR016167">
    <property type="entry name" value="FAD-bd_PCMH_sub1"/>
</dbReference>
<dbReference type="PANTHER" id="PTHR42659">
    <property type="entry name" value="XANTHINE DEHYDROGENASE SUBUNIT C-RELATED"/>
    <property type="match status" value="1"/>
</dbReference>
<keyword evidence="1" id="KW-0285">Flavoprotein</keyword>
<protein>
    <submittedName>
        <fullName evidence="5">Putative xanthine dehydrogenase</fullName>
    </submittedName>
</protein>
<dbReference type="InterPro" id="IPR036318">
    <property type="entry name" value="FAD-bd_PCMH-like_sf"/>
</dbReference>
<keyword evidence="2" id="KW-0274">FAD</keyword>
<feature type="region of interest" description="Disordered" evidence="3">
    <location>
        <begin position="329"/>
        <end position="350"/>
    </location>
</feature>
<comment type="caution">
    <text evidence="5">The sequence shown here is derived from an EMBL/GenBank/DDBJ whole genome shotgun (WGS) entry which is preliminary data.</text>
</comment>
<name>A3K685_SAGS3</name>
<evidence type="ECO:0000313" key="6">
    <source>
        <dbReference type="Proteomes" id="UP000005713"/>
    </source>
</evidence>
<dbReference type="GO" id="GO:0071949">
    <property type="term" value="F:FAD binding"/>
    <property type="evidence" value="ECO:0007669"/>
    <property type="project" value="InterPro"/>
</dbReference>
<accession>A3K685</accession>
<dbReference type="EMBL" id="AAYA01000010">
    <property type="protein sequence ID" value="EBA07235.1"/>
    <property type="molecule type" value="Genomic_DNA"/>
</dbReference>
<dbReference type="InterPro" id="IPR016169">
    <property type="entry name" value="FAD-bd_PCMH_sub2"/>
</dbReference>
<dbReference type="Proteomes" id="UP000005713">
    <property type="component" value="Unassembled WGS sequence"/>
</dbReference>
<dbReference type="InterPro" id="IPR016166">
    <property type="entry name" value="FAD-bd_PCMH"/>
</dbReference>
<keyword evidence="6" id="KW-1185">Reference proteome</keyword>
<organism evidence="5 6">
    <name type="scientific">Sagittula stellata (strain ATCC 700073 / DSM 11524 / E-37)</name>
    <dbReference type="NCBI Taxonomy" id="388399"/>
    <lineage>
        <taxon>Bacteria</taxon>
        <taxon>Pseudomonadati</taxon>
        <taxon>Pseudomonadota</taxon>
        <taxon>Alphaproteobacteria</taxon>
        <taxon>Rhodobacterales</taxon>
        <taxon>Roseobacteraceae</taxon>
        <taxon>Sagittula</taxon>
    </lineage>
</organism>
<dbReference type="PANTHER" id="PTHR42659:SF9">
    <property type="entry name" value="XANTHINE DEHYDROGENASE FAD-BINDING SUBUNIT XDHB-RELATED"/>
    <property type="match status" value="1"/>
</dbReference>
<evidence type="ECO:0000256" key="3">
    <source>
        <dbReference type="SAM" id="MobiDB-lite"/>
    </source>
</evidence>
<dbReference type="InterPro" id="IPR036683">
    <property type="entry name" value="CO_DH_flav_C_dom_sf"/>
</dbReference>
<dbReference type="OrthoDB" id="9814706at2"/>
<dbReference type="Pfam" id="PF03450">
    <property type="entry name" value="CO_deh_flav_C"/>
    <property type="match status" value="1"/>
</dbReference>
<sequence>MKRFDFIQPASLSEALGAWHPGAVWLGGGTSLVDLMKTGAATPDTVIDITRLPGLRGIDVLQDGATRIGALVSNADLARDEGFARRFPMVAEALLSGASGQLRNAATVAGNLLQHTRCAYFQDPNAACNRRHAGSGCDAREGLNEGHAVLGWSEGCIATHPSDFCVPLVALGAVVEIEGPKGTRDVALADFLRLPGDTPERTTALNADELVTGLRLPAGAEAFAAHARYLKVRDRTSFAFALTSAAAALRMEGGVIAEARLTLGAVAARPWRVAEAEAMLAGQAPDAALFDRAAGAAMAGAAPSGDNGWKIDLAIRTAARALTLAAKGTPDRMPALPASPFGPTKEAQHA</sequence>
<dbReference type="InterPro" id="IPR002346">
    <property type="entry name" value="Mopterin_DH_FAD-bd"/>
</dbReference>
<evidence type="ECO:0000259" key="4">
    <source>
        <dbReference type="PROSITE" id="PS51387"/>
    </source>
</evidence>
<proteinExistence type="predicted"/>
<evidence type="ECO:0000313" key="5">
    <source>
        <dbReference type="EMBL" id="EBA07235.1"/>
    </source>
</evidence>
<dbReference type="Gene3D" id="3.30.390.50">
    <property type="entry name" value="CO dehydrogenase flavoprotein, C-terminal domain"/>
    <property type="match status" value="1"/>
</dbReference>
<feature type="domain" description="FAD-binding PCMH-type" evidence="4">
    <location>
        <begin position="1"/>
        <end position="221"/>
    </location>
</feature>
<dbReference type="GO" id="GO:0016491">
    <property type="term" value="F:oxidoreductase activity"/>
    <property type="evidence" value="ECO:0007669"/>
    <property type="project" value="InterPro"/>
</dbReference>
<dbReference type="AlphaFoldDB" id="A3K685"/>
<dbReference type="Gene3D" id="3.30.465.10">
    <property type="match status" value="1"/>
</dbReference>
<dbReference type="eggNOG" id="COG1319">
    <property type="taxonomic scope" value="Bacteria"/>
</dbReference>
<dbReference type="Gene3D" id="3.30.43.10">
    <property type="entry name" value="Uridine Diphospho-n-acetylenolpyruvylglucosamine Reductase, domain 2"/>
    <property type="match status" value="1"/>
</dbReference>
<dbReference type="InterPro" id="IPR005107">
    <property type="entry name" value="CO_DH_flav_C"/>
</dbReference>
<dbReference type="Pfam" id="PF00941">
    <property type="entry name" value="FAD_binding_5"/>
    <property type="match status" value="1"/>
</dbReference>
<gene>
    <name evidence="5" type="ORF">SSE37_06349</name>
</gene>
<dbReference type="SUPFAM" id="SSF56176">
    <property type="entry name" value="FAD-binding/transporter-associated domain-like"/>
    <property type="match status" value="1"/>
</dbReference>